<evidence type="ECO:0000313" key="2">
    <source>
        <dbReference type="Proteomes" id="UP000707731"/>
    </source>
</evidence>
<evidence type="ECO:0000313" key="1">
    <source>
        <dbReference type="EMBL" id="MBF6353133.1"/>
    </source>
</evidence>
<dbReference type="InterPro" id="IPR039498">
    <property type="entry name" value="NTP_transf_5"/>
</dbReference>
<keyword evidence="2" id="KW-1185">Reference proteome</keyword>
<reference evidence="1 2" key="1">
    <citation type="submission" date="2020-10" db="EMBL/GenBank/DDBJ databases">
        <title>Identification of Nocardia species via Next-generation sequencing and recognition of intraspecies genetic diversity.</title>
        <authorList>
            <person name="Li P."/>
            <person name="Li P."/>
            <person name="Lu B."/>
        </authorList>
    </citation>
    <scope>NUCLEOTIDE SEQUENCE [LARGE SCALE GENOMIC DNA]</scope>
    <source>
        <strain evidence="1 2">BJ06-0143</strain>
    </source>
</reference>
<dbReference type="Gene3D" id="3.30.460.40">
    <property type="match status" value="1"/>
</dbReference>
<dbReference type="InterPro" id="IPR043519">
    <property type="entry name" value="NT_sf"/>
</dbReference>
<protein>
    <submittedName>
        <fullName evidence="1">Nucleotidyltransferase</fullName>
    </submittedName>
</protein>
<dbReference type="Pfam" id="PF14907">
    <property type="entry name" value="NTP_transf_5"/>
    <property type="match status" value="1"/>
</dbReference>
<proteinExistence type="predicted"/>
<gene>
    <name evidence="1" type="ORF">IU449_00970</name>
</gene>
<sequence length="190" mass="20717">MGIDELLHALTRAVNALAAAGIPFAVGGGCAVYARGGPASQHDVDILVKPRDCDRAVRALARAGMRVCDPPEDWLRKVYADGVLIDVIHRPNDRPVTDELLNRATTMRIGPAKAPVASCTDLMVDKMLVFDAHRLDFAPLLQVARDLREQVDWADVDRQTRTSPYARAFFGLLVDLAIIARPDHAGSERG</sequence>
<dbReference type="Proteomes" id="UP000707731">
    <property type="component" value="Unassembled WGS sequence"/>
</dbReference>
<dbReference type="EMBL" id="JADLQN010000001">
    <property type="protein sequence ID" value="MBF6353133.1"/>
    <property type="molecule type" value="Genomic_DNA"/>
</dbReference>
<dbReference type="SUPFAM" id="SSF81301">
    <property type="entry name" value="Nucleotidyltransferase"/>
    <property type="match status" value="1"/>
</dbReference>
<name>A0ABS0D5P4_9NOCA</name>
<organism evidence="1 2">
    <name type="scientific">Nocardia higoensis</name>
    <dbReference type="NCBI Taxonomy" id="228599"/>
    <lineage>
        <taxon>Bacteria</taxon>
        <taxon>Bacillati</taxon>
        <taxon>Actinomycetota</taxon>
        <taxon>Actinomycetes</taxon>
        <taxon>Mycobacteriales</taxon>
        <taxon>Nocardiaceae</taxon>
        <taxon>Nocardia</taxon>
    </lineage>
</organism>
<comment type="caution">
    <text evidence="1">The sequence shown here is derived from an EMBL/GenBank/DDBJ whole genome shotgun (WGS) entry which is preliminary data.</text>
</comment>
<accession>A0ABS0D5P4</accession>